<dbReference type="Proteomes" id="UP000070444">
    <property type="component" value="Unassembled WGS sequence"/>
</dbReference>
<keyword evidence="8" id="KW-1185">Reference proteome</keyword>
<feature type="transmembrane region" description="Helical" evidence="5">
    <location>
        <begin position="124"/>
        <end position="147"/>
    </location>
</feature>
<evidence type="ECO:0000259" key="6">
    <source>
        <dbReference type="PROSITE" id="PS50262"/>
    </source>
</evidence>
<keyword evidence="3 5" id="KW-1133">Transmembrane helix</keyword>
<protein>
    <submittedName>
        <fullName evidence="7">Family A G protein-coupled receptor-like protein</fullName>
    </submittedName>
</protein>
<evidence type="ECO:0000313" key="8">
    <source>
        <dbReference type="Proteomes" id="UP000070444"/>
    </source>
</evidence>
<feature type="domain" description="G-protein coupled receptors family 1 profile" evidence="6">
    <location>
        <begin position="27"/>
        <end position="282"/>
    </location>
</feature>
<evidence type="ECO:0000256" key="3">
    <source>
        <dbReference type="ARBA" id="ARBA00022989"/>
    </source>
</evidence>
<proteinExistence type="predicted"/>
<dbReference type="CDD" id="cd00637">
    <property type="entry name" value="7tm_classA_rhodopsin-like"/>
    <property type="match status" value="1"/>
</dbReference>
<feature type="transmembrane region" description="Helical" evidence="5">
    <location>
        <begin position="92"/>
        <end position="112"/>
    </location>
</feature>
<feature type="transmembrane region" description="Helical" evidence="5">
    <location>
        <begin position="167"/>
        <end position="195"/>
    </location>
</feature>
<gene>
    <name evidence="7" type="ORF">CONCODRAFT_2049</name>
</gene>
<keyword evidence="7" id="KW-0675">Receptor</keyword>
<keyword evidence="4 5" id="KW-0472">Membrane</keyword>
<feature type="transmembrane region" description="Helical" evidence="5">
    <location>
        <begin position="12"/>
        <end position="36"/>
    </location>
</feature>
<dbReference type="InterPro" id="IPR017452">
    <property type="entry name" value="GPCR_Rhodpsn_7TM"/>
</dbReference>
<feature type="transmembrane region" description="Helical" evidence="5">
    <location>
        <begin position="48"/>
        <end position="72"/>
    </location>
</feature>
<dbReference type="Gene3D" id="1.20.1070.10">
    <property type="entry name" value="Rhodopsin 7-helix transmembrane proteins"/>
    <property type="match status" value="1"/>
</dbReference>
<dbReference type="SUPFAM" id="SSF81321">
    <property type="entry name" value="Family A G protein-coupled receptor-like"/>
    <property type="match status" value="1"/>
</dbReference>
<evidence type="ECO:0000313" key="7">
    <source>
        <dbReference type="EMBL" id="KXN74970.1"/>
    </source>
</evidence>
<evidence type="ECO:0000256" key="5">
    <source>
        <dbReference type="SAM" id="Phobius"/>
    </source>
</evidence>
<dbReference type="GO" id="GO:0016020">
    <property type="term" value="C:membrane"/>
    <property type="evidence" value="ECO:0007669"/>
    <property type="project" value="UniProtKB-SubCell"/>
</dbReference>
<dbReference type="EMBL" id="KQ964419">
    <property type="protein sequence ID" value="KXN74970.1"/>
    <property type="molecule type" value="Genomic_DNA"/>
</dbReference>
<evidence type="ECO:0000256" key="4">
    <source>
        <dbReference type="ARBA" id="ARBA00023136"/>
    </source>
</evidence>
<evidence type="ECO:0000256" key="2">
    <source>
        <dbReference type="ARBA" id="ARBA00022692"/>
    </source>
</evidence>
<name>A0A137PJ22_CONC2</name>
<feature type="transmembrane region" description="Helical" evidence="5">
    <location>
        <begin position="227"/>
        <end position="247"/>
    </location>
</feature>
<accession>A0A137PJ22</accession>
<dbReference type="AlphaFoldDB" id="A0A137PJ22"/>
<dbReference type="PROSITE" id="PS50262">
    <property type="entry name" value="G_PROTEIN_RECEP_F1_2"/>
    <property type="match status" value="1"/>
</dbReference>
<keyword evidence="2 5" id="KW-0812">Transmembrane</keyword>
<comment type="subcellular location">
    <subcellularLocation>
        <location evidence="1">Membrane</location>
    </subcellularLocation>
</comment>
<organism evidence="7 8">
    <name type="scientific">Conidiobolus coronatus (strain ATCC 28846 / CBS 209.66 / NRRL 28638)</name>
    <name type="common">Delacroixia coronata</name>
    <dbReference type="NCBI Taxonomy" id="796925"/>
    <lineage>
        <taxon>Eukaryota</taxon>
        <taxon>Fungi</taxon>
        <taxon>Fungi incertae sedis</taxon>
        <taxon>Zoopagomycota</taxon>
        <taxon>Entomophthoromycotina</taxon>
        <taxon>Entomophthoromycetes</taxon>
        <taxon>Entomophthorales</taxon>
        <taxon>Ancylistaceae</taxon>
        <taxon>Conidiobolus</taxon>
    </lineage>
</organism>
<evidence type="ECO:0000256" key="1">
    <source>
        <dbReference type="ARBA" id="ARBA00004370"/>
    </source>
</evidence>
<sequence>MDPNKLDNINIIFNSIGLIQATFILSFTALIIYIIFFKIASKTTEIIVLLVLCAVEIEIGLSMLVVSILKLAYGKEVMEAGTSLCYYNGFEYQLVVRLELIIVAFLSLMRYMIVCHSIIKSTKFWLISLAIGCLPPLIIFTYGAILHQDKPLPSYLSCYAFTAPNQISFIISCIIPFIYLIPCWVITFSYFCIGIKVNKRLNQMKAEANASGDTNMLKIIKLQKIKIIVQLTLVIILYNVNFSPSYISHILKLAIDYKRGPIFESISHFTKTVTFTLNPVLTITFQPELNHELSAILFKLNLKIKTLYLKIFK</sequence>
<reference evidence="7 8" key="1">
    <citation type="journal article" date="2015" name="Genome Biol. Evol.">
        <title>Phylogenomic analyses indicate that early fungi evolved digesting cell walls of algal ancestors of land plants.</title>
        <authorList>
            <person name="Chang Y."/>
            <person name="Wang S."/>
            <person name="Sekimoto S."/>
            <person name="Aerts A.L."/>
            <person name="Choi C."/>
            <person name="Clum A."/>
            <person name="LaButti K.M."/>
            <person name="Lindquist E.A."/>
            <person name="Yee Ngan C."/>
            <person name="Ohm R.A."/>
            <person name="Salamov A.A."/>
            <person name="Grigoriev I.V."/>
            <person name="Spatafora J.W."/>
            <person name="Berbee M.L."/>
        </authorList>
    </citation>
    <scope>NUCLEOTIDE SEQUENCE [LARGE SCALE GENOMIC DNA]</scope>
    <source>
        <strain evidence="7 8">NRRL 28638</strain>
    </source>
</reference>